<proteinExistence type="predicted"/>
<dbReference type="Proteomes" id="UP000887565">
    <property type="component" value="Unplaced"/>
</dbReference>
<sequence length="112" mass="12063">MGSAKDLSDSSCLVPGRVFSRVISETLLRPAGISNMTKEAIVLYPTNYCGSLKGASYNKDSVVLHGIGLAEIGEGERAQLLFHTFASMESSTLENIEEETEAINTQPLLQGR</sequence>
<evidence type="ECO:0000313" key="1">
    <source>
        <dbReference type="Proteomes" id="UP000887565"/>
    </source>
</evidence>
<name>A0A915JYQ4_ROMCU</name>
<evidence type="ECO:0000313" key="2">
    <source>
        <dbReference type="WBParaSite" id="nRc.2.0.1.t31125-RA"/>
    </source>
</evidence>
<dbReference type="WBParaSite" id="nRc.2.0.1.t31125-RA">
    <property type="protein sequence ID" value="nRc.2.0.1.t31125-RA"/>
    <property type="gene ID" value="nRc.2.0.1.g31125"/>
</dbReference>
<reference evidence="2" key="1">
    <citation type="submission" date="2022-11" db="UniProtKB">
        <authorList>
            <consortium name="WormBaseParasite"/>
        </authorList>
    </citation>
    <scope>IDENTIFICATION</scope>
</reference>
<organism evidence="1 2">
    <name type="scientific">Romanomermis culicivorax</name>
    <name type="common">Nematode worm</name>
    <dbReference type="NCBI Taxonomy" id="13658"/>
    <lineage>
        <taxon>Eukaryota</taxon>
        <taxon>Metazoa</taxon>
        <taxon>Ecdysozoa</taxon>
        <taxon>Nematoda</taxon>
        <taxon>Enoplea</taxon>
        <taxon>Dorylaimia</taxon>
        <taxon>Mermithida</taxon>
        <taxon>Mermithoidea</taxon>
        <taxon>Mermithidae</taxon>
        <taxon>Romanomermis</taxon>
    </lineage>
</organism>
<keyword evidence="1" id="KW-1185">Reference proteome</keyword>
<accession>A0A915JYQ4</accession>
<dbReference type="AlphaFoldDB" id="A0A915JYQ4"/>
<protein>
    <submittedName>
        <fullName evidence="2">Uncharacterized protein</fullName>
    </submittedName>
</protein>